<keyword evidence="4" id="KW-1185">Reference proteome</keyword>
<feature type="domain" description="PPM-type phosphatase" evidence="2">
    <location>
        <begin position="626"/>
        <end position="864"/>
    </location>
</feature>
<accession>A0AAE1M9D2</accession>
<name>A0AAE1M9D2_9FABA</name>
<dbReference type="Gene3D" id="3.60.40.10">
    <property type="entry name" value="PPM-type phosphatase domain"/>
    <property type="match status" value="2"/>
</dbReference>
<evidence type="ECO:0000313" key="3">
    <source>
        <dbReference type="EMBL" id="KAK4254288.1"/>
    </source>
</evidence>
<evidence type="ECO:0000313" key="4">
    <source>
        <dbReference type="Proteomes" id="UP001293593"/>
    </source>
</evidence>
<dbReference type="Pfam" id="PF13672">
    <property type="entry name" value="PP2C_2"/>
    <property type="match status" value="1"/>
</dbReference>
<dbReference type="GO" id="GO:0004722">
    <property type="term" value="F:protein serine/threonine phosphatase activity"/>
    <property type="evidence" value="ECO:0007669"/>
    <property type="project" value="TreeGrafter"/>
</dbReference>
<dbReference type="AlphaFoldDB" id="A0AAE1M9D2"/>
<feature type="region of interest" description="Disordered" evidence="1">
    <location>
        <begin position="435"/>
        <end position="454"/>
    </location>
</feature>
<gene>
    <name evidence="3" type="ORF">QN277_009691</name>
</gene>
<evidence type="ECO:0000259" key="2">
    <source>
        <dbReference type="PROSITE" id="PS51746"/>
    </source>
</evidence>
<dbReference type="InterPro" id="IPR036457">
    <property type="entry name" value="PPM-type-like_dom_sf"/>
</dbReference>
<dbReference type="SMART" id="SM00331">
    <property type="entry name" value="PP2C_SIG"/>
    <property type="match status" value="1"/>
</dbReference>
<dbReference type="PANTHER" id="PTHR12320">
    <property type="entry name" value="PROTEIN PHOSPHATASE 2C"/>
    <property type="match status" value="1"/>
</dbReference>
<feature type="region of interest" description="Disordered" evidence="1">
    <location>
        <begin position="176"/>
        <end position="198"/>
    </location>
</feature>
<organism evidence="3 4">
    <name type="scientific">Acacia crassicarpa</name>
    <name type="common">northern wattle</name>
    <dbReference type="NCBI Taxonomy" id="499986"/>
    <lineage>
        <taxon>Eukaryota</taxon>
        <taxon>Viridiplantae</taxon>
        <taxon>Streptophyta</taxon>
        <taxon>Embryophyta</taxon>
        <taxon>Tracheophyta</taxon>
        <taxon>Spermatophyta</taxon>
        <taxon>Magnoliopsida</taxon>
        <taxon>eudicotyledons</taxon>
        <taxon>Gunneridae</taxon>
        <taxon>Pentapetalae</taxon>
        <taxon>rosids</taxon>
        <taxon>fabids</taxon>
        <taxon>Fabales</taxon>
        <taxon>Fabaceae</taxon>
        <taxon>Caesalpinioideae</taxon>
        <taxon>mimosoid clade</taxon>
        <taxon>Acacieae</taxon>
        <taxon>Acacia</taxon>
    </lineage>
</organism>
<dbReference type="InterPro" id="IPR039123">
    <property type="entry name" value="PPTC7"/>
</dbReference>
<feature type="region of interest" description="Disordered" evidence="1">
    <location>
        <begin position="228"/>
        <end position="256"/>
    </location>
</feature>
<proteinExistence type="predicted"/>
<reference evidence="3" key="1">
    <citation type="submission" date="2023-10" db="EMBL/GenBank/DDBJ databases">
        <title>Chromosome-level genome of the transformable northern wattle, Acacia crassicarpa.</title>
        <authorList>
            <person name="Massaro I."/>
            <person name="Sinha N.R."/>
            <person name="Poethig S."/>
            <person name="Leichty A.R."/>
        </authorList>
    </citation>
    <scope>NUCLEOTIDE SEQUENCE</scope>
    <source>
        <strain evidence="3">Acra3RX</strain>
        <tissue evidence="3">Leaf</tissue>
    </source>
</reference>
<feature type="compositionally biased region" description="Polar residues" evidence="1">
    <location>
        <begin position="237"/>
        <end position="253"/>
    </location>
</feature>
<dbReference type="PANTHER" id="PTHR12320:SF1">
    <property type="entry name" value="PROTEIN PHOSPHATASE PTC7 HOMOLOG"/>
    <property type="match status" value="1"/>
</dbReference>
<dbReference type="PROSITE" id="PS51746">
    <property type="entry name" value="PPM_2"/>
    <property type="match status" value="1"/>
</dbReference>
<comment type="caution">
    <text evidence="3">The sequence shown here is derived from an EMBL/GenBank/DDBJ whole genome shotgun (WGS) entry which is preliminary data.</text>
</comment>
<dbReference type="SUPFAM" id="SSF81606">
    <property type="entry name" value="PP2C-like"/>
    <property type="match status" value="1"/>
</dbReference>
<sequence length="872" mass="93946">MAHLFSSSLNSQPSSLCCFHCLLNSCRNVSPKSSHRFQFCNAIPCFAKRSVTHHTHLITKSNEPSGSSSNSVSEDFDIVSATECSDGSIVYRFGNISETMKNMVDVDQEKLPQKSLEEGGKISTGALLSEDVEKLDLEGDSDESHSAGSNNTEVGHNFSGEIDSFSVIDLRSNSIVSSDDADKESQPPANESKVDISLENSKHLEFDLVEEGKHENYHEDVVTEVQDVPSMSEENSEVNNQTEVAVSTVSPESGVSPDLVEEEKHENHHEDVVSDVPDVLSASRENSEVNGHAGVVVSTVTPESSVPPDLVEEEKHETDHEDIVSEVQDVPSVSGENSETSSRTGVVVSIVTAESSVSPDLVEKEIHGDVSKFQDVSTMSEETSKVNSQGGVVPTITLESGVSSALVNEVKHENYHEDLVSEFQDMSSVSEENSEVNSHTGGVVPTVTPDSGVSPDLVEAEKRENYHEVVSTEVQDVQIVPGESSEVVVPTVSPEFSLSLDFNISAPGIVEEKTEANEGDVLDTATNELAADSKTDVAETVPGLTSLDSEPVLDEETSHHIVVESVNANKKLVELAPSSTSENEIAMDKTRKGGYQVPSYASMSETHPTETVLDEEKTLTTGLFLASGVASLPHTSKALAGREDAYFIASKNWLGVADGVDQWSFEGNNNGQYTRELMKKCENIVSNHQSIYVTEPEVVLRRSAGETGCYGSSTVLVAHFDGQTLHAANVGDTGFIILRNGAIFKKSTPAVHEFNFPLQIVRGDDPSEIIEEYKIDLNEGDVIVTATDGLFDNLYEQEIAIIVSKSLQSGLKPQEIAEFLAMKAQEVGRSSCTRSPFADAAQAAGYVGCTGGKLDHVTVIVSFVQHRSSSLS</sequence>
<feature type="region of interest" description="Disordered" evidence="1">
    <location>
        <begin position="137"/>
        <end position="158"/>
    </location>
</feature>
<dbReference type="InterPro" id="IPR001932">
    <property type="entry name" value="PPM-type_phosphatase-like_dom"/>
</dbReference>
<evidence type="ECO:0000256" key="1">
    <source>
        <dbReference type="SAM" id="MobiDB-lite"/>
    </source>
</evidence>
<dbReference type="SMART" id="SM00332">
    <property type="entry name" value="PP2Cc"/>
    <property type="match status" value="1"/>
</dbReference>
<dbReference type="GO" id="GO:0009507">
    <property type="term" value="C:chloroplast"/>
    <property type="evidence" value="ECO:0007669"/>
    <property type="project" value="TreeGrafter"/>
</dbReference>
<protein>
    <recommendedName>
        <fullName evidence="2">PPM-type phosphatase domain-containing protein</fullName>
    </recommendedName>
</protein>
<dbReference type="EMBL" id="JAWXYG010000014">
    <property type="protein sequence ID" value="KAK4254288.1"/>
    <property type="molecule type" value="Genomic_DNA"/>
</dbReference>
<dbReference type="Proteomes" id="UP001293593">
    <property type="component" value="Unassembled WGS sequence"/>
</dbReference>